<dbReference type="PANTHER" id="PTHR34107:SF1">
    <property type="entry name" value="SLL0198 PROTEIN"/>
    <property type="match status" value="1"/>
</dbReference>
<protein>
    <submittedName>
        <fullName evidence="2">Uma2 family endonuclease</fullName>
    </submittedName>
</protein>
<dbReference type="InterPro" id="IPR008538">
    <property type="entry name" value="Uma2"/>
</dbReference>
<dbReference type="Pfam" id="PF05685">
    <property type="entry name" value="Uma2"/>
    <property type="match status" value="1"/>
</dbReference>
<dbReference type="Proteomes" id="UP000251993">
    <property type="component" value="Chromosome"/>
</dbReference>
<organism evidence="2 3">
    <name type="scientific">Runella rosea</name>
    <dbReference type="NCBI Taxonomy" id="2259595"/>
    <lineage>
        <taxon>Bacteria</taxon>
        <taxon>Pseudomonadati</taxon>
        <taxon>Bacteroidota</taxon>
        <taxon>Cytophagia</taxon>
        <taxon>Cytophagales</taxon>
        <taxon>Spirosomataceae</taxon>
        <taxon>Runella</taxon>
    </lineage>
</organism>
<dbReference type="AlphaFoldDB" id="A0A344TNH6"/>
<dbReference type="EMBL" id="CP030850">
    <property type="protein sequence ID" value="AXE20197.1"/>
    <property type="molecule type" value="Genomic_DNA"/>
</dbReference>
<gene>
    <name evidence="2" type="ORF">DR864_21800</name>
</gene>
<dbReference type="PANTHER" id="PTHR34107">
    <property type="entry name" value="SLL0198 PROTEIN-RELATED"/>
    <property type="match status" value="1"/>
</dbReference>
<keyword evidence="2" id="KW-0255">Endonuclease</keyword>
<evidence type="ECO:0000313" key="3">
    <source>
        <dbReference type="Proteomes" id="UP000251993"/>
    </source>
</evidence>
<dbReference type="InterPro" id="IPR012296">
    <property type="entry name" value="Nuclease_put_TT1808"/>
</dbReference>
<dbReference type="CDD" id="cd06260">
    <property type="entry name" value="DUF820-like"/>
    <property type="match status" value="1"/>
</dbReference>
<proteinExistence type="predicted"/>
<dbReference type="KEGG" id="run:DR864_21800"/>
<keyword evidence="2" id="KW-0378">Hydrolase</keyword>
<feature type="domain" description="Putative restriction endonuclease" evidence="1">
    <location>
        <begin position="16"/>
        <end position="183"/>
    </location>
</feature>
<reference evidence="2 3" key="1">
    <citation type="submission" date="2018-07" db="EMBL/GenBank/DDBJ databases">
        <title>Genome sequencing of Runella.</title>
        <authorList>
            <person name="Baek M.-G."/>
            <person name="Yi H."/>
        </authorList>
    </citation>
    <scope>NUCLEOTIDE SEQUENCE [LARGE SCALE GENOMIC DNA]</scope>
    <source>
        <strain evidence="2 3">HYN0085</strain>
    </source>
</reference>
<dbReference type="SUPFAM" id="SSF52980">
    <property type="entry name" value="Restriction endonuclease-like"/>
    <property type="match status" value="1"/>
</dbReference>
<dbReference type="InterPro" id="IPR011335">
    <property type="entry name" value="Restrct_endonuc-II-like"/>
</dbReference>
<name>A0A344TNH6_9BACT</name>
<sequence length="192" mass="21565">MILSLHFPPKLRFSDEELVAFCLANPDLNVERDEKGEIHLMSPAHGLTSANNSEILAEVTIWNRKTKSGKVFDSSGGFFLPDTSMRAPDVAWVSIERWAALSKQEKHSFPCLAPDFIIELESDTDSLPKLKSKMKKWIANGVRLAWLISMSQQKTYIYWADGKVDKVAFSKKISGAEVLSGFEVVLSDIFEI</sequence>
<dbReference type="Gene3D" id="3.90.1570.10">
    <property type="entry name" value="tt1808, chain A"/>
    <property type="match status" value="1"/>
</dbReference>
<keyword evidence="3" id="KW-1185">Reference proteome</keyword>
<evidence type="ECO:0000259" key="1">
    <source>
        <dbReference type="Pfam" id="PF05685"/>
    </source>
</evidence>
<dbReference type="RefSeq" id="WP_114068962.1">
    <property type="nucleotide sequence ID" value="NZ_CP030850.1"/>
</dbReference>
<keyword evidence="2" id="KW-0540">Nuclease</keyword>
<evidence type="ECO:0000313" key="2">
    <source>
        <dbReference type="EMBL" id="AXE20197.1"/>
    </source>
</evidence>
<accession>A0A344TNH6</accession>
<dbReference type="GO" id="GO:0004519">
    <property type="term" value="F:endonuclease activity"/>
    <property type="evidence" value="ECO:0007669"/>
    <property type="project" value="UniProtKB-KW"/>
</dbReference>
<dbReference type="OrthoDB" id="9799703at2"/>